<gene>
    <name evidence="1" type="ORF">WS72_23135</name>
</gene>
<dbReference type="Proteomes" id="UP000070255">
    <property type="component" value="Unassembled WGS sequence"/>
</dbReference>
<sequence length="124" mass="13628">MRGCRRTDERALRRRDALVGEATRRPRRVFAPDAARIRRPARVGIAAPIRSGISSGSISGFASSAAKARQPDSPVIRRCAIGKPGRSKPAAVGRFQRRLPIFVLPFLVSFESRRITANRGDAYS</sequence>
<evidence type="ECO:0000313" key="1">
    <source>
        <dbReference type="EMBL" id="KWZ37828.1"/>
    </source>
</evidence>
<proteinExistence type="predicted"/>
<organism evidence="1 2">
    <name type="scientific">Burkholderia savannae</name>
    <dbReference type="NCBI Taxonomy" id="1637837"/>
    <lineage>
        <taxon>Bacteria</taxon>
        <taxon>Pseudomonadati</taxon>
        <taxon>Pseudomonadota</taxon>
        <taxon>Betaproteobacteria</taxon>
        <taxon>Burkholderiales</taxon>
        <taxon>Burkholderiaceae</taxon>
        <taxon>Burkholderia</taxon>
        <taxon>pseudomallei group</taxon>
    </lineage>
</organism>
<dbReference type="EMBL" id="LNJQ01000004">
    <property type="protein sequence ID" value="KWZ37828.1"/>
    <property type="molecule type" value="Genomic_DNA"/>
</dbReference>
<comment type="caution">
    <text evidence="1">The sequence shown here is derived from an EMBL/GenBank/DDBJ whole genome shotgun (WGS) entry which is preliminary data.</text>
</comment>
<reference evidence="1 2" key="1">
    <citation type="submission" date="2015-11" db="EMBL/GenBank/DDBJ databases">
        <authorList>
            <person name="Sahl J."/>
            <person name="Wagner D."/>
            <person name="Keim P."/>
        </authorList>
    </citation>
    <scope>NUCLEOTIDE SEQUENCE [LARGE SCALE GENOMIC DNA]</scope>
    <source>
        <strain evidence="1 2">BDU18</strain>
    </source>
</reference>
<keyword evidence="2" id="KW-1185">Reference proteome</keyword>
<evidence type="ECO:0000313" key="2">
    <source>
        <dbReference type="Proteomes" id="UP000070255"/>
    </source>
</evidence>
<protein>
    <submittedName>
        <fullName evidence="1">Uncharacterized protein</fullName>
    </submittedName>
</protein>
<accession>A0ABR5T3L7</accession>
<name>A0ABR5T3L7_9BURK</name>